<accession>A0A7Z0VPS1</accession>
<evidence type="ECO:0000256" key="1">
    <source>
        <dbReference type="SAM" id="SignalP"/>
    </source>
</evidence>
<feature type="signal peptide" evidence="1">
    <location>
        <begin position="1"/>
        <end position="22"/>
    </location>
</feature>
<dbReference type="InterPro" id="IPR013784">
    <property type="entry name" value="Carb-bd-like_fold"/>
</dbReference>
<reference evidence="3 4" key="1">
    <citation type="submission" date="2016-06" db="EMBL/GenBank/DDBJ databases">
        <title>Genome sequence of endosymbiont of Candidatus Endolucinida thiodiazotropha.</title>
        <authorList>
            <person name="Poehlein A."/>
            <person name="Koenig S."/>
            <person name="Heiden S.E."/>
            <person name="Thuermer A."/>
            <person name="Voget S."/>
            <person name="Daniel R."/>
            <person name="Markert S."/>
            <person name="Gros O."/>
            <person name="Schweder T."/>
        </authorList>
    </citation>
    <scope>NUCLEOTIDE SEQUENCE [LARGE SCALE GENOMIC DNA]</scope>
    <source>
        <strain evidence="3 4">COS</strain>
    </source>
</reference>
<evidence type="ECO:0000313" key="3">
    <source>
        <dbReference type="EMBL" id="ODJ89658.1"/>
    </source>
</evidence>
<dbReference type="Pfam" id="PF14686">
    <property type="entry name" value="fn3_3"/>
    <property type="match status" value="1"/>
</dbReference>
<dbReference type="Gene3D" id="2.60.40.1120">
    <property type="entry name" value="Carboxypeptidase-like, regulatory domain"/>
    <property type="match status" value="1"/>
</dbReference>
<dbReference type="SUPFAM" id="SSF49452">
    <property type="entry name" value="Starch-binding domain-like"/>
    <property type="match status" value="1"/>
</dbReference>
<sequence>MKQLLVGISLAGLCAVSNVGYAAAYKEGAVSNGGTITGSVKFAGKDKDPKVYSITKDNDVCGTGQRKIDYVRVNNGHLMDTVVYLEKVKEGKPFPADVGDASIDQKGCEFNPFLQVMKNKSKLSAVNSDPVLHNIHTYELIRGDAKGPKKTLTNVSQPDPGTVTNTIKMKRGPAIKVECDAHDFMHGFVFVAKNPYFAKVAEDGTFSIGDVPPGSYTIKVWHGMLKNKKAKVKVEAGGTATVDFTFK</sequence>
<dbReference type="Proteomes" id="UP000094769">
    <property type="component" value="Unassembled WGS sequence"/>
</dbReference>
<evidence type="ECO:0000313" key="4">
    <source>
        <dbReference type="Proteomes" id="UP000094769"/>
    </source>
</evidence>
<dbReference type="InterPro" id="IPR029413">
    <property type="entry name" value="RG-lyase_II"/>
</dbReference>
<dbReference type="EMBL" id="MARB01000001">
    <property type="protein sequence ID" value="ODJ89658.1"/>
    <property type="molecule type" value="Genomic_DNA"/>
</dbReference>
<dbReference type="GO" id="GO:0030246">
    <property type="term" value="F:carbohydrate binding"/>
    <property type="evidence" value="ECO:0007669"/>
    <property type="project" value="InterPro"/>
</dbReference>
<dbReference type="AlphaFoldDB" id="A0A7Z0VPS1"/>
<dbReference type="OrthoDB" id="9772097at2"/>
<organism evidence="3 4">
    <name type="scientific">Candidatus Thiodiazotropha endolucinida</name>
    <dbReference type="NCBI Taxonomy" id="1655433"/>
    <lineage>
        <taxon>Bacteria</taxon>
        <taxon>Pseudomonadati</taxon>
        <taxon>Pseudomonadota</taxon>
        <taxon>Gammaproteobacteria</taxon>
        <taxon>Chromatiales</taxon>
        <taxon>Sedimenticolaceae</taxon>
        <taxon>Candidatus Thiodiazotropha</taxon>
    </lineage>
</organism>
<feature type="chain" id="PRO_5031115321" description="Rhamnogalacturonan lyase domain-containing protein" evidence="1">
    <location>
        <begin position="23"/>
        <end position="247"/>
    </location>
</feature>
<dbReference type="RefSeq" id="WP_069120665.1">
    <property type="nucleotide sequence ID" value="NZ_MARB01000001.1"/>
</dbReference>
<comment type="caution">
    <text evidence="3">The sequence shown here is derived from an EMBL/GenBank/DDBJ whole genome shotgun (WGS) entry which is preliminary data.</text>
</comment>
<keyword evidence="4" id="KW-1185">Reference proteome</keyword>
<evidence type="ECO:0000259" key="2">
    <source>
        <dbReference type="Pfam" id="PF14686"/>
    </source>
</evidence>
<keyword evidence="1" id="KW-0732">Signal</keyword>
<feature type="domain" description="Rhamnogalacturonan lyase" evidence="2">
    <location>
        <begin position="196"/>
        <end position="242"/>
    </location>
</feature>
<gene>
    <name evidence="3" type="ORF">CODIS_02180</name>
</gene>
<proteinExistence type="predicted"/>
<name>A0A7Z0VPS1_9GAMM</name>
<protein>
    <recommendedName>
        <fullName evidence="2">Rhamnogalacturonan lyase domain-containing protein</fullName>
    </recommendedName>
</protein>